<dbReference type="InterPro" id="IPR012349">
    <property type="entry name" value="Split_barrel_FMN-bd"/>
</dbReference>
<keyword evidence="3" id="KW-1185">Reference proteome</keyword>
<protein>
    <recommendedName>
        <fullName evidence="1">General stress protein FMN-binding split barrel domain-containing protein</fullName>
    </recommendedName>
</protein>
<evidence type="ECO:0000313" key="3">
    <source>
        <dbReference type="Proteomes" id="UP001059971"/>
    </source>
</evidence>
<dbReference type="InterPro" id="IPR038725">
    <property type="entry name" value="YdaG_split_barrel_FMN-bd"/>
</dbReference>
<name>A0ABN5WGJ1_9SPHN</name>
<evidence type="ECO:0000313" key="2">
    <source>
        <dbReference type="EMBL" id="BBF70875.1"/>
    </source>
</evidence>
<dbReference type="Proteomes" id="UP001059971">
    <property type="component" value="Chromosome 1"/>
</dbReference>
<gene>
    <name evidence="2" type="ORF">SBA_ch1_30750</name>
</gene>
<dbReference type="Pfam" id="PF16242">
    <property type="entry name" value="Pyrid_ox_like"/>
    <property type="match status" value="1"/>
</dbReference>
<proteinExistence type="predicted"/>
<dbReference type="Gene3D" id="2.30.110.10">
    <property type="entry name" value="Electron Transport, Fmn-binding Protein, Chain A"/>
    <property type="match status" value="1"/>
</dbReference>
<dbReference type="PANTHER" id="PTHR34818:SF1">
    <property type="entry name" value="PROTEIN BLI-3"/>
    <property type="match status" value="1"/>
</dbReference>
<dbReference type="EMBL" id="AP018817">
    <property type="protein sequence ID" value="BBF70875.1"/>
    <property type="molecule type" value="Genomic_DNA"/>
</dbReference>
<sequence length="153" mass="16914">MSERTVRDLAEKMKDIDFAMLSTHGPGGTIGSRPMSNNRDVDYDGDSWFFTTDDTQMVADIASDPKVGLSFQGKAGMLGLRPFFIAIEGQAELIRDKASFEAHWTKDLDRWFKQGADTPGLVLIKVHATSAHYWDGEEEGEVLIDRSAFVGGP</sequence>
<dbReference type="RefSeq" id="WP_261935069.1">
    <property type="nucleotide sequence ID" value="NZ_AP018817.1"/>
</dbReference>
<feature type="domain" description="General stress protein FMN-binding split barrel" evidence="1">
    <location>
        <begin position="6"/>
        <end position="138"/>
    </location>
</feature>
<dbReference type="PANTHER" id="PTHR34818">
    <property type="entry name" value="PROTEIN BLI-3"/>
    <property type="match status" value="1"/>
</dbReference>
<evidence type="ECO:0000259" key="1">
    <source>
        <dbReference type="Pfam" id="PF16242"/>
    </source>
</evidence>
<dbReference type="SUPFAM" id="SSF50475">
    <property type="entry name" value="FMN-binding split barrel"/>
    <property type="match status" value="1"/>
</dbReference>
<dbReference type="InterPro" id="IPR052917">
    <property type="entry name" value="Stress-Dev_Protein"/>
</dbReference>
<organism evidence="2 3">
    <name type="scientific">Sphingomonas bisphenolicum</name>
    <dbReference type="NCBI Taxonomy" id="296544"/>
    <lineage>
        <taxon>Bacteria</taxon>
        <taxon>Pseudomonadati</taxon>
        <taxon>Pseudomonadota</taxon>
        <taxon>Alphaproteobacteria</taxon>
        <taxon>Sphingomonadales</taxon>
        <taxon>Sphingomonadaceae</taxon>
        <taxon>Sphingomonas</taxon>
    </lineage>
</organism>
<accession>A0ABN5WGJ1</accession>
<reference evidence="2" key="1">
    <citation type="submission" date="2018-07" db="EMBL/GenBank/DDBJ databases">
        <title>Complete genome sequence of Sphingomonas bisphenolicum strain AO1, a bisphenol A degradative bacterium isolated from Japanese farm field.</title>
        <authorList>
            <person name="Murakami M."/>
            <person name="Koh M."/>
            <person name="Koba S."/>
            <person name="Matsumura Y."/>
        </authorList>
    </citation>
    <scope>NUCLEOTIDE SEQUENCE</scope>
    <source>
        <strain evidence="2">AO1</strain>
    </source>
</reference>